<dbReference type="Gramene" id="MELO3C035518.2.1">
    <property type="protein sequence ID" value="MELO3C035518.2.1"/>
    <property type="gene ID" value="MELO3C035518.2"/>
</dbReference>
<evidence type="ECO:0000256" key="1">
    <source>
        <dbReference type="SAM" id="MobiDB-lite"/>
    </source>
</evidence>
<organism evidence="2">
    <name type="scientific">Cucumis melo</name>
    <name type="common">Muskmelon</name>
    <dbReference type="NCBI Taxonomy" id="3656"/>
    <lineage>
        <taxon>Eukaryota</taxon>
        <taxon>Viridiplantae</taxon>
        <taxon>Streptophyta</taxon>
        <taxon>Embryophyta</taxon>
        <taxon>Tracheophyta</taxon>
        <taxon>Spermatophyta</taxon>
        <taxon>Magnoliopsida</taxon>
        <taxon>eudicotyledons</taxon>
        <taxon>Gunneridae</taxon>
        <taxon>Pentapetalae</taxon>
        <taxon>rosids</taxon>
        <taxon>fabids</taxon>
        <taxon>Cucurbitales</taxon>
        <taxon>Cucurbitaceae</taxon>
        <taxon>Benincaseae</taxon>
        <taxon>Cucumis</taxon>
    </lineage>
</organism>
<feature type="region of interest" description="Disordered" evidence="1">
    <location>
        <begin position="37"/>
        <end position="61"/>
    </location>
</feature>
<reference evidence="2" key="1">
    <citation type="submission" date="2023-03" db="UniProtKB">
        <authorList>
            <consortium name="EnsemblPlants"/>
        </authorList>
    </citation>
    <scope>IDENTIFICATION</scope>
</reference>
<dbReference type="AlphaFoldDB" id="A0A9I9ELU7"/>
<sequence length="147" mass="16549">EFSSVRSSAYILGSAKSVPSLCAEAFFLSGSRMKNIKSNKDEPTVIDDNTEEEVRNKEPIEYQPLQTIYPEDDEEEFRGPTGTKIVVYQDQKLKKTNVINEGETSYDVPLNFSSESDEDNVSIAKRRLFKRVLNGKGKETSTVNVCI</sequence>
<protein>
    <submittedName>
        <fullName evidence="2">Uncharacterized protein</fullName>
    </submittedName>
</protein>
<proteinExistence type="predicted"/>
<accession>A0A9I9ELU7</accession>
<dbReference type="EnsemblPlants" id="MELO3C035518.2.1">
    <property type="protein sequence ID" value="MELO3C035518.2.1"/>
    <property type="gene ID" value="MELO3C035518.2"/>
</dbReference>
<name>A0A9I9ELU7_CUCME</name>
<evidence type="ECO:0000313" key="2">
    <source>
        <dbReference type="EnsemblPlants" id="MELO3C035518.2.1"/>
    </source>
</evidence>